<dbReference type="Proteomes" id="UP000245657">
    <property type="component" value="Unassembled WGS sequence"/>
</dbReference>
<name>A0A2V2ND47_9EURY</name>
<proteinExistence type="predicted"/>
<keyword evidence="2" id="KW-1185">Reference proteome</keyword>
<evidence type="ECO:0008006" key="3">
    <source>
        <dbReference type="Google" id="ProtNLM"/>
    </source>
</evidence>
<dbReference type="RefSeq" id="WP_109967617.1">
    <property type="nucleotide sequence ID" value="NZ_CP176093.1"/>
</dbReference>
<gene>
    <name evidence="1" type="ORF">DK846_04100</name>
</gene>
<evidence type="ECO:0000313" key="1">
    <source>
        <dbReference type="EMBL" id="PWR74338.1"/>
    </source>
</evidence>
<sequence length="262" mass="30837">MSLSELVDAIDGNHLIISPDEKLSLYKYYSNFDCFKKFIQTKKLFFSRISDWKDKREGIISQNDFNEIYDQFRKDYNLSDKDPGLYGNYESHCQFYSILTHYSYGCCFHTSEEESLYMWNEFEGGSSQVAIKTSIGKIKKIVENHSEHQFVIGFVTYDTTMLDNKQYLTDNCFRLFYKRPAYRDEYEYRVLITKPDPYDLLKDKNAGIDSENGKRISVNLEFLIDEIIMRPNADNDLESEIRLLLDDKNGNPSTIKIRKSSL</sequence>
<dbReference type="EMBL" id="QGMY01000002">
    <property type="protein sequence ID" value="PWR74338.1"/>
    <property type="molecule type" value="Genomic_DNA"/>
</dbReference>
<dbReference type="AlphaFoldDB" id="A0A2V2ND47"/>
<reference evidence="1 2" key="1">
    <citation type="submission" date="2018-05" db="EMBL/GenBank/DDBJ databases">
        <title>Draft genome of Methanospirillum lacunae Ki8-1.</title>
        <authorList>
            <person name="Dueholm M.S."/>
            <person name="Nielsen P.H."/>
            <person name="Bakmann L.F."/>
            <person name="Otzen D.E."/>
        </authorList>
    </citation>
    <scope>NUCLEOTIDE SEQUENCE [LARGE SCALE GENOMIC DNA]</scope>
    <source>
        <strain evidence="1 2">Ki8-1</strain>
    </source>
</reference>
<comment type="caution">
    <text evidence="1">The sequence shown here is derived from an EMBL/GenBank/DDBJ whole genome shotgun (WGS) entry which is preliminary data.</text>
</comment>
<dbReference type="GeneID" id="97549720"/>
<accession>A0A2V2ND47</accession>
<organism evidence="1 2">
    <name type="scientific">Methanospirillum lacunae</name>
    <dbReference type="NCBI Taxonomy" id="668570"/>
    <lineage>
        <taxon>Archaea</taxon>
        <taxon>Methanobacteriati</taxon>
        <taxon>Methanobacteriota</taxon>
        <taxon>Stenosarchaea group</taxon>
        <taxon>Methanomicrobia</taxon>
        <taxon>Methanomicrobiales</taxon>
        <taxon>Methanospirillaceae</taxon>
        <taxon>Methanospirillum</taxon>
    </lineage>
</organism>
<evidence type="ECO:0000313" key="2">
    <source>
        <dbReference type="Proteomes" id="UP000245657"/>
    </source>
</evidence>
<protein>
    <recommendedName>
        <fullName evidence="3">DUF2971 domain-containing protein</fullName>
    </recommendedName>
</protein>